<dbReference type="OrthoDB" id="4774809at2"/>
<reference evidence="2 3" key="1">
    <citation type="submission" date="2016-04" db="EMBL/GenBank/DDBJ databases">
        <title>Acidithiobacillus ferrooxidans genome sequencing and assembly.</title>
        <authorList>
            <person name="Zhou Z."/>
        </authorList>
    </citation>
    <scope>NUCLEOTIDE SEQUENCE [LARGE SCALE GENOMIC DNA]</scope>
    <source>
        <strain evidence="2 3">BY0502</strain>
    </source>
</reference>
<keyword evidence="3" id="KW-1185">Reference proteome</keyword>
<dbReference type="RefSeq" id="WP_064219689.1">
    <property type="nucleotide sequence ID" value="NZ_LVXZ01000156.1"/>
</dbReference>
<name>A0A179BC75_ACIFR</name>
<sequence length="161" mass="18215">MIFLSHNQKDKPVVEQIALRLKEILPQDEIFYDSWSIQPGDGIIDKMNEGLANCRLFLFFVSKNSLQSEMVKLEWQNALLKATKGQTKIIPVKMDDCLMPPILMQSLYIDLFGQGLEIALRQIMDVISGKNTFAPGPQEFANLRGYAYDNEGAVFVGRGLM</sequence>
<evidence type="ECO:0000259" key="1">
    <source>
        <dbReference type="PROSITE" id="PS50104"/>
    </source>
</evidence>
<proteinExistence type="predicted"/>
<evidence type="ECO:0000313" key="3">
    <source>
        <dbReference type="Proteomes" id="UP000078302"/>
    </source>
</evidence>
<dbReference type="AlphaFoldDB" id="A0A179BC75"/>
<evidence type="ECO:0000313" key="2">
    <source>
        <dbReference type="EMBL" id="OAP88614.1"/>
    </source>
</evidence>
<dbReference type="Pfam" id="PF13676">
    <property type="entry name" value="TIR_2"/>
    <property type="match status" value="1"/>
</dbReference>
<feature type="domain" description="TIR" evidence="1">
    <location>
        <begin position="1"/>
        <end position="133"/>
    </location>
</feature>
<dbReference type="SMART" id="SM00255">
    <property type="entry name" value="TIR"/>
    <property type="match status" value="1"/>
</dbReference>
<dbReference type="Proteomes" id="UP000078302">
    <property type="component" value="Unassembled WGS sequence"/>
</dbReference>
<dbReference type="InterPro" id="IPR000157">
    <property type="entry name" value="TIR_dom"/>
</dbReference>
<dbReference type="PROSITE" id="PS50104">
    <property type="entry name" value="TIR"/>
    <property type="match status" value="1"/>
</dbReference>
<organism evidence="2 3">
    <name type="scientific">Acidithiobacillus ferrooxidans</name>
    <name type="common">Thiobacillus ferrooxidans</name>
    <dbReference type="NCBI Taxonomy" id="920"/>
    <lineage>
        <taxon>Bacteria</taxon>
        <taxon>Pseudomonadati</taxon>
        <taxon>Pseudomonadota</taxon>
        <taxon>Acidithiobacillia</taxon>
        <taxon>Acidithiobacillales</taxon>
        <taxon>Acidithiobacillaceae</taxon>
        <taxon>Acidithiobacillus</taxon>
    </lineage>
</organism>
<dbReference type="InterPro" id="IPR035897">
    <property type="entry name" value="Toll_tir_struct_dom_sf"/>
</dbReference>
<comment type="caution">
    <text evidence="2">The sequence shown here is derived from an EMBL/GenBank/DDBJ whole genome shotgun (WGS) entry which is preliminary data.</text>
</comment>
<dbReference type="Gene3D" id="3.40.50.10140">
    <property type="entry name" value="Toll/interleukin-1 receptor homology (TIR) domain"/>
    <property type="match status" value="1"/>
</dbReference>
<accession>A0A179BC75</accession>
<dbReference type="EMBL" id="LVXZ01000156">
    <property type="protein sequence ID" value="OAP88614.1"/>
    <property type="molecule type" value="Genomic_DNA"/>
</dbReference>
<protein>
    <recommendedName>
        <fullName evidence="1">TIR domain-containing protein</fullName>
    </recommendedName>
</protein>
<gene>
    <name evidence="2" type="ORF">A4H96_11270</name>
</gene>
<dbReference type="GO" id="GO:0007165">
    <property type="term" value="P:signal transduction"/>
    <property type="evidence" value="ECO:0007669"/>
    <property type="project" value="InterPro"/>
</dbReference>
<dbReference type="SUPFAM" id="SSF52200">
    <property type="entry name" value="Toll/Interleukin receptor TIR domain"/>
    <property type="match status" value="1"/>
</dbReference>